<evidence type="ECO:0008006" key="16">
    <source>
        <dbReference type="Google" id="ProtNLM"/>
    </source>
</evidence>
<evidence type="ECO:0000256" key="2">
    <source>
        <dbReference type="ARBA" id="ARBA00010441"/>
    </source>
</evidence>
<feature type="chain" id="PRO_5035187444" description="CDP-diacylglycerol--glycerol-3-phosphate 3-phosphatidyltransferase" evidence="13">
    <location>
        <begin position="21"/>
        <end position="257"/>
    </location>
</feature>
<sequence length="257" mass="26983">MGARGAALLAAVCAPLAAHAFSAARAVRLSVTHSHTRVVPAPRAAVRRWGPSRPDALMGGLTDGQPAVGWLRHVPNALSLSRVAFMPIVCALWLSPLPQRAVWCSSLFGVAMLTDLFDGLLARKLGVTSRFGAFLDPVTDKLLVCSCLVLLASTSGSTLVTACAIIAVSREIAVSALREWMAQCGRRDDVQVGTLGKWKTATQLASIWLFFSLPAVPAAAAWADGLHTAATALLGVSTVLASMSMVIYCRAAVDSFC</sequence>
<evidence type="ECO:0000256" key="8">
    <source>
        <dbReference type="ARBA" id="ARBA00023136"/>
    </source>
</evidence>
<dbReference type="Gene3D" id="1.20.120.1760">
    <property type="match status" value="1"/>
</dbReference>
<dbReference type="GO" id="GO:0046474">
    <property type="term" value="P:glycerophospholipid biosynthetic process"/>
    <property type="evidence" value="ECO:0007669"/>
    <property type="project" value="TreeGrafter"/>
</dbReference>
<evidence type="ECO:0000256" key="13">
    <source>
        <dbReference type="SAM" id="SignalP"/>
    </source>
</evidence>
<name>A0A8J5XQ00_DIALT</name>
<evidence type="ECO:0000256" key="9">
    <source>
        <dbReference type="ARBA" id="ARBA00023209"/>
    </source>
</evidence>
<comment type="similarity">
    <text evidence="2 11">Belongs to the CDP-alcohol phosphatidyltransferase class-I family.</text>
</comment>
<dbReference type="InterPro" id="IPR000462">
    <property type="entry name" value="CDP-OH_P_trans"/>
</dbReference>
<dbReference type="Pfam" id="PF01066">
    <property type="entry name" value="CDP-OH_P_transf"/>
    <property type="match status" value="1"/>
</dbReference>
<dbReference type="InterPro" id="IPR004570">
    <property type="entry name" value="Phosphatidylglycerol_P_synth"/>
</dbReference>
<dbReference type="NCBIfam" id="TIGR00560">
    <property type="entry name" value="pgsA"/>
    <property type="match status" value="1"/>
</dbReference>
<reference evidence="14" key="1">
    <citation type="submission" date="2021-05" db="EMBL/GenBank/DDBJ databases">
        <title>The genome of the haptophyte Pavlova lutheri (Diacronema luteri, Pavlovales) - a model for lipid biosynthesis in eukaryotic algae.</title>
        <authorList>
            <person name="Hulatt C.J."/>
            <person name="Posewitz M.C."/>
        </authorList>
    </citation>
    <scope>NUCLEOTIDE SEQUENCE</scope>
    <source>
        <strain evidence="14">NIVA-4/92</strain>
    </source>
</reference>
<feature type="transmembrane region" description="Helical" evidence="12">
    <location>
        <begin position="229"/>
        <end position="249"/>
    </location>
</feature>
<dbReference type="InterPro" id="IPR048254">
    <property type="entry name" value="CDP_ALCOHOL_P_TRANSF_CS"/>
</dbReference>
<evidence type="ECO:0000256" key="6">
    <source>
        <dbReference type="ARBA" id="ARBA00022989"/>
    </source>
</evidence>
<comment type="subcellular location">
    <subcellularLocation>
        <location evidence="1">Membrane</location>
        <topology evidence="1">Multi-pass membrane protein</topology>
    </subcellularLocation>
</comment>
<dbReference type="AlphaFoldDB" id="A0A8J5XQ00"/>
<keyword evidence="15" id="KW-1185">Reference proteome</keyword>
<accession>A0A8J5XQ00</accession>
<gene>
    <name evidence="14" type="ORF">KFE25_005893</name>
</gene>
<comment type="caution">
    <text evidence="14">The sequence shown here is derived from an EMBL/GenBank/DDBJ whole genome shotgun (WGS) entry which is preliminary data.</text>
</comment>
<keyword evidence="5 12" id="KW-0812">Transmembrane</keyword>
<dbReference type="OMA" id="VQEFWNL"/>
<keyword evidence="13" id="KW-0732">Signal</keyword>
<evidence type="ECO:0000256" key="5">
    <source>
        <dbReference type="ARBA" id="ARBA00022692"/>
    </source>
</evidence>
<keyword evidence="4 11" id="KW-0808">Transferase</keyword>
<keyword evidence="6 12" id="KW-1133">Transmembrane helix</keyword>
<dbReference type="GO" id="GO:0016020">
    <property type="term" value="C:membrane"/>
    <property type="evidence" value="ECO:0007669"/>
    <property type="project" value="UniProtKB-SubCell"/>
</dbReference>
<evidence type="ECO:0000313" key="14">
    <source>
        <dbReference type="EMBL" id="KAG8469438.1"/>
    </source>
</evidence>
<dbReference type="Proteomes" id="UP000751190">
    <property type="component" value="Unassembled WGS sequence"/>
</dbReference>
<dbReference type="EMBL" id="JAGTXO010000002">
    <property type="protein sequence ID" value="KAG8469438.1"/>
    <property type="molecule type" value="Genomic_DNA"/>
</dbReference>
<evidence type="ECO:0000256" key="1">
    <source>
        <dbReference type="ARBA" id="ARBA00004141"/>
    </source>
</evidence>
<evidence type="ECO:0000313" key="15">
    <source>
        <dbReference type="Proteomes" id="UP000751190"/>
    </source>
</evidence>
<dbReference type="PROSITE" id="PS00379">
    <property type="entry name" value="CDP_ALCOHOL_P_TRANSF"/>
    <property type="match status" value="1"/>
</dbReference>
<keyword evidence="3" id="KW-0444">Lipid biosynthesis</keyword>
<dbReference type="PANTHER" id="PTHR14269">
    <property type="entry name" value="CDP-DIACYLGLYCEROL--GLYCEROL-3-PHOSPHATE 3-PHOSPHATIDYLTRANSFERASE-RELATED"/>
    <property type="match status" value="1"/>
</dbReference>
<evidence type="ECO:0000256" key="3">
    <source>
        <dbReference type="ARBA" id="ARBA00022516"/>
    </source>
</evidence>
<evidence type="ECO:0000256" key="11">
    <source>
        <dbReference type="RuleBase" id="RU003750"/>
    </source>
</evidence>
<dbReference type="InterPro" id="IPR050324">
    <property type="entry name" value="CDP-alcohol_PTase-I"/>
</dbReference>
<dbReference type="PANTHER" id="PTHR14269:SF62">
    <property type="entry name" value="CDP-DIACYLGLYCEROL--GLYCEROL-3-PHOSPHATE 3-PHOSPHATIDYLTRANSFERASE 1, CHLOROPLASTIC"/>
    <property type="match status" value="1"/>
</dbReference>
<evidence type="ECO:0000256" key="7">
    <source>
        <dbReference type="ARBA" id="ARBA00023098"/>
    </source>
</evidence>
<evidence type="ECO:0000256" key="12">
    <source>
        <dbReference type="SAM" id="Phobius"/>
    </source>
</evidence>
<evidence type="ECO:0000256" key="4">
    <source>
        <dbReference type="ARBA" id="ARBA00022679"/>
    </source>
</evidence>
<keyword evidence="9" id="KW-0594">Phospholipid biosynthesis</keyword>
<keyword evidence="10" id="KW-1208">Phospholipid metabolism</keyword>
<protein>
    <recommendedName>
        <fullName evidence="16">CDP-diacylglycerol--glycerol-3-phosphate 3-phosphatidyltransferase</fullName>
    </recommendedName>
</protein>
<dbReference type="GO" id="GO:0008444">
    <property type="term" value="F:CDP-diacylglycerol-glycerol-3-phosphate 3-phosphatidyltransferase activity"/>
    <property type="evidence" value="ECO:0007669"/>
    <property type="project" value="InterPro"/>
</dbReference>
<dbReference type="InterPro" id="IPR043130">
    <property type="entry name" value="CDP-OH_PTrfase_TM_dom"/>
</dbReference>
<organism evidence="14 15">
    <name type="scientific">Diacronema lutheri</name>
    <name type="common">Unicellular marine alga</name>
    <name type="synonym">Monochrysis lutheri</name>
    <dbReference type="NCBI Taxonomy" id="2081491"/>
    <lineage>
        <taxon>Eukaryota</taxon>
        <taxon>Haptista</taxon>
        <taxon>Haptophyta</taxon>
        <taxon>Pavlovophyceae</taxon>
        <taxon>Pavlovales</taxon>
        <taxon>Pavlovaceae</taxon>
        <taxon>Diacronema</taxon>
    </lineage>
</organism>
<dbReference type="OrthoDB" id="10020554at2759"/>
<evidence type="ECO:0000256" key="10">
    <source>
        <dbReference type="ARBA" id="ARBA00023264"/>
    </source>
</evidence>
<keyword evidence="8 12" id="KW-0472">Membrane</keyword>
<proteinExistence type="inferred from homology"/>
<feature type="transmembrane region" description="Helical" evidence="12">
    <location>
        <begin position="204"/>
        <end position="223"/>
    </location>
</feature>
<keyword evidence="7" id="KW-0443">Lipid metabolism</keyword>
<feature type="signal peptide" evidence="13">
    <location>
        <begin position="1"/>
        <end position="20"/>
    </location>
</feature>